<evidence type="ECO:0000256" key="23">
    <source>
        <dbReference type="ARBA" id="ARBA00048413"/>
    </source>
</evidence>
<accession>A0A6P4ZNL9</accession>
<evidence type="ECO:0000256" key="15">
    <source>
        <dbReference type="ARBA" id="ARBA00047403"/>
    </source>
</evidence>
<dbReference type="AlphaFoldDB" id="A0A6P4ZNL9"/>
<feature type="domain" description="Nudix hydrolase" evidence="31">
    <location>
        <begin position="23"/>
        <end position="254"/>
    </location>
</feature>
<comment type="catalytic activity">
    <reaction evidence="18">
        <text>4,8-dimethylnonanoyl-CoA + H2O = S-(4,8-dimethylnonanoyl)-4'-phosphopantetheine + adenosine 3',5'-bisphosphate + 2 H(+)</text>
        <dbReference type="Rhea" id="RHEA:67524"/>
        <dbReference type="ChEBI" id="CHEBI:15377"/>
        <dbReference type="ChEBI" id="CHEBI:15378"/>
        <dbReference type="ChEBI" id="CHEBI:58343"/>
        <dbReference type="ChEBI" id="CHEBI:77061"/>
        <dbReference type="ChEBI" id="CHEBI:172385"/>
    </reaction>
    <physiologicalReaction direction="left-to-right" evidence="18">
        <dbReference type="Rhea" id="RHEA:67525"/>
    </physiologicalReaction>
</comment>
<keyword evidence="5" id="KW-0378">Hydrolase</keyword>
<comment type="catalytic activity">
    <reaction evidence="22">
        <text>(9Z,12Z,15Z)-octadecatrienoyl-CoA + H2O = S-(9Z,12Z,15Z-octadecatrienoyl)-4'-phosphopantetheine + adenosine 3',5'-bisphosphate + 2 H(+)</text>
        <dbReference type="Rhea" id="RHEA:67532"/>
        <dbReference type="ChEBI" id="CHEBI:15377"/>
        <dbReference type="ChEBI" id="CHEBI:15378"/>
        <dbReference type="ChEBI" id="CHEBI:58343"/>
        <dbReference type="ChEBI" id="CHEBI:74034"/>
        <dbReference type="ChEBI" id="CHEBI:172386"/>
    </reaction>
    <physiologicalReaction direction="left-to-right" evidence="22">
        <dbReference type="Rhea" id="RHEA:67533"/>
    </physiologicalReaction>
</comment>
<evidence type="ECO:0000256" key="28">
    <source>
        <dbReference type="ARBA" id="ARBA00048961"/>
    </source>
</evidence>
<evidence type="ECO:0000256" key="19">
    <source>
        <dbReference type="ARBA" id="ARBA00047666"/>
    </source>
</evidence>
<dbReference type="GO" id="GO:0010945">
    <property type="term" value="F:coenzyme A diphosphatase activity"/>
    <property type="evidence" value="ECO:0007669"/>
    <property type="project" value="UniProtKB-EC"/>
</dbReference>
<dbReference type="Gene3D" id="3.90.79.10">
    <property type="entry name" value="Nucleoside Triphosphate Pyrophosphohydrolase"/>
    <property type="match status" value="1"/>
</dbReference>
<comment type="catalytic activity">
    <reaction evidence="17">
        <text>(6Z)-octenoyl-CoA + H2O = S-(6Z-octenoyl)-4'-phosphopantetheine + adenosine 3',5'-bisphosphate + 2 H(+)</text>
        <dbReference type="Rhea" id="RHEA:67528"/>
        <dbReference type="ChEBI" id="CHEBI:15377"/>
        <dbReference type="ChEBI" id="CHEBI:15378"/>
        <dbReference type="ChEBI" id="CHEBI:58343"/>
        <dbReference type="ChEBI" id="CHEBI:172383"/>
        <dbReference type="ChEBI" id="CHEBI:172384"/>
    </reaction>
    <physiologicalReaction direction="left-to-right" evidence="17">
        <dbReference type="Rhea" id="RHEA:67529"/>
    </physiologicalReaction>
</comment>
<dbReference type="PROSITE" id="PS51462">
    <property type="entry name" value="NUDIX"/>
    <property type="match status" value="1"/>
</dbReference>
<evidence type="ECO:0000256" key="29">
    <source>
        <dbReference type="ARBA" id="ARBA00049284"/>
    </source>
</evidence>
<proteinExistence type="inferred from homology"/>
<keyword evidence="4" id="KW-0479">Metal-binding</keyword>
<dbReference type="GO" id="GO:0046872">
    <property type="term" value="F:metal ion binding"/>
    <property type="evidence" value="ECO:0007669"/>
    <property type="project" value="UniProtKB-KW"/>
</dbReference>
<dbReference type="PANTHER" id="PTHR12318:SF0">
    <property type="entry name" value="ACYL-COENZYME A DIPHOSPHATASE NUDT19"/>
    <property type="match status" value="1"/>
</dbReference>
<evidence type="ECO:0000256" key="3">
    <source>
        <dbReference type="ARBA" id="ARBA00005582"/>
    </source>
</evidence>
<dbReference type="SUPFAM" id="SSF55811">
    <property type="entry name" value="Nudix"/>
    <property type="match status" value="1"/>
</dbReference>
<name>A0A6P4ZNL9_BRABE</name>
<reference evidence="33" key="1">
    <citation type="submission" date="2025-08" db="UniProtKB">
        <authorList>
            <consortium name="RefSeq"/>
        </authorList>
    </citation>
    <scope>IDENTIFICATION</scope>
    <source>
        <tissue evidence="33">Gonad</tissue>
    </source>
</reference>
<dbReference type="GeneID" id="109480596"/>
<evidence type="ECO:0000256" key="4">
    <source>
        <dbReference type="ARBA" id="ARBA00022723"/>
    </source>
</evidence>
<evidence type="ECO:0000256" key="8">
    <source>
        <dbReference type="ARBA" id="ARBA00026208"/>
    </source>
</evidence>
<comment type="similarity">
    <text evidence="3">Belongs to the Nudix hydrolase family.</text>
</comment>
<keyword evidence="6" id="KW-0460">Magnesium</keyword>
<evidence type="ECO:0000256" key="12">
    <source>
        <dbReference type="ARBA" id="ARBA00045809"/>
    </source>
</evidence>
<evidence type="ECO:0000256" key="10">
    <source>
        <dbReference type="ARBA" id="ARBA00044908"/>
    </source>
</evidence>
<evidence type="ECO:0000256" key="11">
    <source>
        <dbReference type="ARBA" id="ARBA00044967"/>
    </source>
</evidence>
<sequence>MTFRPLSKYWREAATIILTAGARKNATVTRVVADDLVPSRYNIFDYRVLMLQRSGKSGFMPNAKVFPGGLVDDSDFSDEWMDVFDRSGLGNFDSLTNIRNVDDRSPMLTANQASLVPNDVGYRICAIRETFEESGILLTRPWNVPGADAAISDDFLDEWRTRVDSNGREFLRLCQEHKRVPDVWSLHEWSNWLTPTSFRNRRYDTVFYMCCLDNIPPQTTHDKREMVKAQWLSPPEILRDFRREEHWIPPPQVYELSRMLNLPGLNQLHSFSQERGLEGCERWLPVTIYLSDGAMTVLPGDDLFPDQPNLEKEQDLQMTGTLSESRQSTKNLNRLEFKERGVYSTTVCCNIEDKFGHLTPVQDVWSDDEENV</sequence>
<dbReference type="KEGG" id="bbel:109480596"/>
<comment type="catalytic activity">
    <reaction evidence="20">
        <text>(9Z,12Z)-octadecadienoyl-CoA + H2O = S-(9Z,12Z-octadecadienoyl)-4'-phosphopantetheine + adenosine 3',5'-bisphosphate + 2 H(+)</text>
        <dbReference type="Rhea" id="RHEA:67536"/>
        <dbReference type="ChEBI" id="CHEBI:15377"/>
        <dbReference type="ChEBI" id="CHEBI:15378"/>
        <dbReference type="ChEBI" id="CHEBI:57383"/>
        <dbReference type="ChEBI" id="CHEBI:58343"/>
        <dbReference type="ChEBI" id="CHEBI:172387"/>
    </reaction>
    <physiologicalReaction direction="left-to-right" evidence="20">
        <dbReference type="Rhea" id="RHEA:67537"/>
    </physiologicalReaction>
</comment>
<comment type="catalytic activity">
    <reaction evidence="19">
        <text>propanoyl-CoA + H2O = propanoyl-4'-phosphopantetheine + adenosine 3',5'-bisphosphate + 2 H(+)</text>
        <dbReference type="Rhea" id="RHEA:67464"/>
        <dbReference type="ChEBI" id="CHEBI:15377"/>
        <dbReference type="ChEBI" id="CHEBI:15378"/>
        <dbReference type="ChEBI" id="CHEBI:57392"/>
        <dbReference type="ChEBI" id="CHEBI:58343"/>
        <dbReference type="ChEBI" id="CHEBI:172362"/>
    </reaction>
    <physiologicalReaction direction="left-to-right" evidence="19">
        <dbReference type="Rhea" id="RHEA:67465"/>
    </physiologicalReaction>
</comment>
<comment type="cofactor">
    <cofactor evidence="1">
        <name>Mn(2+)</name>
        <dbReference type="ChEBI" id="CHEBI:29035"/>
    </cofactor>
</comment>
<evidence type="ECO:0000256" key="25">
    <source>
        <dbReference type="ARBA" id="ARBA00048667"/>
    </source>
</evidence>
<comment type="catalytic activity">
    <reaction evidence="23">
        <text>(9Z)-tetradecenoyl-CoA + H2O = S-(9Z-tetradecenoyl)-4'-phosphopantetheine + adenosine 3',5'-bisphosphate + 2 H(+)</text>
        <dbReference type="Rhea" id="RHEA:67544"/>
        <dbReference type="ChEBI" id="CHEBI:15377"/>
        <dbReference type="ChEBI" id="CHEBI:15378"/>
        <dbReference type="ChEBI" id="CHEBI:58343"/>
        <dbReference type="ChEBI" id="CHEBI:65060"/>
        <dbReference type="ChEBI" id="CHEBI:172389"/>
    </reaction>
    <physiologicalReaction direction="left-to-right" evidence="23">
        <dbReference type="Rhea" id="RHEA:67545"/>
    </physiologicalReaction>
</comment>
<evidence type="ECO:0000256" key="9">
    <source>
        <dbReference type="ARBA" id="ARBA00031193"/>
    </source>
</evidence>
<comment type="catalytic activity">
    <reaction evidence="13">
        <text>octanoyl-CoA + H2O = S-octanoyl-4'-phosphopantetheine + adenosine 3',5'-bisphosphate + 2 H(+)</text>
        <dbReference type="Rhea" id="RHEA:50016"/>
        <dbReference type="ChEBI" id="CHEBI:15377"/>
        <dbReference type="ChEBI" id="CHEBI:15378"/>
        <dbReference type="ChEBI" id="CHEBI:57386"/>
        <dbReference type="ChEBI" id="CHEBI:58343"/>
        <dbReference type="ChEBI" id="CHEBI:132013"/>
    </reaction>
    <physiologicalReaction direction="left-to-right" evidence="13">
        <dbReference type="Rhea" id="RHEA:50017"/>
    </physiologicalReaction>
</comment>
<evidence type="ECO:0000259" key="31">
    <source>
        <dbReference type="PROSITE" id="PS51462"/>
    </source>
</evidence>
<comment type="catalytic activity">
    <reaction evidence="25">
        <text>a 5'-end CoA-ribonucleoside in mRNA + H2O = a 5'-end phospho-adenosine-phospho-ribonucleoside in mRNA + (R)-4'-phosphopantetheine + 2 H(+)</text>
        <dbReference type="Rhea" id="RHEA:67592"/>
        <dbReference type="Rhea" id="RHEA-COMP:15719"/>
        <dbReference type="Rhea" id="RHEA-COMP:17276"/>
        <dbReference type="ChEBI" id="CHEBI:15377"/>
        <dbReference type="ChEBI" id="CHEBI:15378"/>
        <dbReference type="ChEBI" id="CHEBI:61723"/>
        <dbReference type="ChEBI" id="CHEBI:144051"/>
        <dbReference type="ChEBI" id="CHEBI:172371"/>
    </reaction>
    <physiologicalReaction direction="left-to-right" evidence="25">
        <dbReference type="Rhea" id="RHEA:67593"/>
    </physiologicalReaction>
</comment>
<comment type="catalytic activity">
    <reaction evidence="26">
        <text>hexadecanoyl-CoA + H2O = S-hexadecanoyl-4'-phosphopantetheine + adenosine 3',5'-bisphosphate + 2 H(+)</text>
        <dbReference type="Rhea" id="RHEA:50032"/>
        <dbReference type="ChEBI" id="CHEBI:15377"/>
        <dbReference type="ChEBI" id="CHEBI:15378"/>
        <dbReference type="ChEBI" id="CHEBI:57379"/>
        <dbReference type="ChEBI" id="CHEBI:58343"/>
        <dbReference type="ChEBI" id="CHEBI:132018"/>
    </reaction>
    <physiologicalReaction direction="left-to-right" evidence="26">
        <dbReference type="Rhea" id="RHEA:50033"/>
    </physiologicalReaction>
</comment>
<evidence type="ECO:0000256" key="2">
    <source>
        <dbReference type="ARBA" id="ARBA00001946"/>
    </source>
</evidence>
<evidence type="ECO:0000256" key="14">
    <source>
        <dbReference type="ARBA" id="ARBA00047369"/>
    </source>
</evidence>
<evidence type="ECO:0000313" key="33">
    <source>
        <dbReference type="RefSeq" id="XP_019638388.1"/>
    </source>
</evidence>
<comment type="cofactor">
    <cofactor evidence="2">
        <name>Mg(2+)</name>
        <dbReference type="ChEBI" id="CHEBI:18420"/>
    </cofactor>
</comment>
<dbReference type="OrthoDB" id="1695362at2759"/>
<dbReference type="RefSeq" id="XP_019638388.1">
    <property type="nucleotide sequence ID" value="XM_019782829.1"/>
</dbReference>
<dbReference type="EC" id="3.6.1.77" evidence="11"/>
<keyword evidence="32" id="KW-1185">Reference proteome</keyword>
<comment type="catalytic activity">
    <reaction evidence="28">
        <text>choloyl-CoA + H2O = S-choloyl-4'-phosphopantetheine + adenosine 3',5'-bisphosphate + 2 H(+)</text>
        <dbReference type="Rhea" id="RHEA:50036"/>
        <dbReference type="ChEBI" id="CHEBI:15377"/>
        <dbReference type="ChEBI" id="CHEBI:15378"/>
        <dbReference type="ChEBI" id="CHEBI:57373"/>
        <dbReference type="ChEBI" id="CHEBI:58343"/>
        <dbReference type="ChEBI" id="CHEBI:132020"/>
    </reaction>
    <physiologicalReaction direction="left-to-right" evidence="28">
        <dbReference type="Rhea" id="RHEA:50037"/>
    </physiologicalReaction>
</comment>
<evidence type="ECO:0000256" key="1">
    <source>
        <dbReference type="ARBA" id="ARBA00001936"/>
    </source>
</evidence>
<dbReference type="Proteomes" id="UP000515135">
    <property type="component" value="Unplaced"/>
</dbReference>
<organism evidence="32 33">
    <name type="scientific">Branchiostoma belcheri</name>
    <name type="common">Amphioxus</name>
    <dbReference type="NCBI Taxonomy" id="7741"/>
    <lineage>
        <taxon>Eukaryota</taxon>
        <taxon>Metazoa</taxon>
        <taxon>Chordata</taxon>
        <taxon>Cephalochordata</taxon>
        <taxon>Leptocardii</taxon>
        <taxon>Amphioxiformes</taxon>
        <taxon>Branchiostomatidae</taxon>
        <taxon>Branchiostoma</taxon>
    </lineage>
</organism>
<evidence type="ECO:0000256" key="18">
    <source>
        <dbReference type="ARBA" id="ARBA00047584"/>
    </source>
</evidence>
<evidence type="ECO:0000256" key="27">
    <source>
        <dbReference type="ARBA" id="ARBA00048882"/>
    </source>
</evidence>
<evidence type="ECO:0000256" key="20">
    <source>
        <dbReference type="ARBA" id="ARBA00047708"/>
    </source>
</evidence>
<comment type="catalytic activity">
    <reaction evidence="21">
        <text>dodecanoyl-CoA + H2O = S-dodecanoyl-4'-phosphopantetheine + adenosine 3',5'-bisphosphate + 2 H(+)</text>
        <dbReference type="Rhea" id="RHEA:50024"/>
        <dbReference type="ChEBI" id="CHEBI:15377"/>
        <dbReference type="ChEBI" id="CHEBI:15378"/>
        <dbReference type="ChEBI" id="CHEBI:57375"/>
        <dbReference type="ChEBI" id="CHEBI:58343"/>
        <dbReference type="ChEBI" id="CHEBI:132015"/>
    </reaction>
    <physiologicalReaction direction="left-to-right" evidence="21">
        <dbReference type="Rhea" id="RHEA:50025"/>
    </physiologicalReaction>
</comment>
<evidence type="ECO:0000256" key="24">
    <source>
        <dbReference type="ARBA" id="ARBA00048624"/>
    </source>
</evidence>
<evidence type="ECO:0000256" key="5">
    <source>
        <dbReference type="ARBA" id="ARBA00022801"/>
    </source>
</evidence>
<dbReference type="InterPro" id="IPR039121">
    <property type="entry name" value="NUDT19"/>
</dbReference>
<comment type="catalytic activity">
    <reaction evidence="24">
        <text>succinyl-CoA + H2O = succinyl-4'-phosphopantetheine + adenosine 3',5'-bisphosphate + 2 H(+)</text>
        <dbReference type="Rhea" id="RHEA:67472"/>
        <dbReference type="ChEBI" id="CHEBI:15377"/>
        <dbReference type="ChEBI" id="CHEBI:15378"/>
        <dbReference type="ChEBI" id="CHEBI:57292"/>
        <dbReference type="ChEBI" id="CHEBI:58343"/>
        <dbReference type="ChEBI" id="CHEBI:172364"/>
    </reaction>
    <physiologicalReaction direction="left-to-right" evidence="24">
        <dbReference type="Rhea" id="RHEA:67473"/>
    </physiologicalReaction>
</comment>
<evidence type="ECO:0000256" key="21">
    <source>
        <dbReference type="ARBA" id="ARBA00047757"/>
    </source>
</evidence>
<comment type="catalytic activity">
    <reaction evidence="16">
        <text>hexanoyl-CoA + H2O = hexanoyl-4'-phosphopantetheine + adenosine 3',5'-bisphosphate + 2 H(+)</text>
        <dbReference type="Rhea" id="RHEA:49980"/>
        <dbReference type="ChEBI" id="CHEBI:15377"/>
        <dbReference type="ChEBI" id="CHEBI:15378"/>
        <dbReference type="ChEBI" id="CHEBI:58343"/>
        <dbReference type="ChEBI" id="CHEBI:62620"/>
        <dbReference type="ChEBI" id="CHEBI:132012"/>
    </reaction>
    <physiologicalReaction direction="left-to-right" evidence="16">
        <dbReference type="Rhea" id="RHEA:49981"/>
    </physiologicalReaction>
</comment>
<evidence type="ECO:0000256" key="17">
    <source>
        <dbReference type="ARBA" id="ARBA00047511"/>
    </source>
</evidence>
<comment type="catalytic activity">
    <reaction evidence="30">
        <text>(9Z)-hexadecenoyl-CoA + H2O = S-(9Z-hexadecenoyl)-4'-phosphopantetheine + adenosine 3',5'-bisphosphate + 2 H(+)</text>
        <dbReference type="Rhea" id="RHEA:67540"/>
        <dbReference type="ChEBI" id="CHEBI:15377"/>
        <dbReference type="ChEBI" id="CHEBI:15378"/>
        <dbReference type="ChEBI" id="CHEBI:58343"/>
        <dbReference type="ChEBI" id="CHEBI:61540"/>
        <dbReference type="ChEBI" id="CHEBI:172388"/>
    </reaction>
    <physiologicalReaction direction="left-to-right" evidence="30">
        <dbReference type="Rhea" id="RHEA:67541"/>
    </physiologicalReaction>
</comment>
<evidence type="ECO:0000256" key="26">
    <source>
        <dbReference type="ARBA" id="ARBA00048828"/>
    </source>
</evidence>
<evidence type="ECO:0000256" key="22">
    <source>
        <dbReference type="ARBA" id="ARBA00048360"/>
    </source>
</evidence>
<comment type="catalytic activity">
    <reaction evidence="29">
        <text>butanoyl-CoA + H2O = S-butanoyl-4'-phosphopantetheine + adenosine 3',5'-bisphosphate + 2 H(+)</text>
        <dbReference type="Rhea" id="RHEA:49976"/>
        <dbReference type="ChEBI" id="CHEBI:15377"/>
        <dbReference type="ChEBI" id="CHEBI:15378"/>
        <dbReference type="ChEBI" id="CHEBI:57371"/>
        <dbReference type="ChEBI" id="CHEBI:58343"/>
        <dbReference type="ChEBI" id="CHEBI:132011"/>
    </reaction>
    <physiologicalReaction direction="left-to-right" evidence="29">
        <dbReference type="Rhea" id="RHEA:49977"/>
    </physiologicalReaction>
</comment>
<comment type="catalytic activity">
    <reaction evidence="14">
        <text>malonyl-CoA + H2O = malonyl-4'-phosphopantetheine + adenosine 3',5'-bisphosphate + 2 H(+)</text>
        <dbReference type="Rhea" id="RHEA:67468"/>
        <dbReference type="ChEBI" id="CHEBI:15377"/>
        <dbReference type="ChEBI" id="CHEBI:15378"/>
        <dbReference type="ChEBI" id="CHEBI:57384"/>
        <dbReference type="ChEBI" id="CHEBI:58343"/>
        <dbReference type="ChEBI" id="CHEBI:172363"/>
    </reaction>
    <physiologicalReaction direction="left-to-right" evidence="14">
        <dbReference type="Rhea" id="RHEA:67469"/>
    </physiologicalReaction>
</comment>
<evidence type="ECO:0000256" key="7">
    <source>
        <dbReference type="ARBA" id="ARBA00023211"/>
    </source>
</evidence>
<dbReference type="InterPro" id="IPR015797">
    <property type="entry name" value="NUDIX_hydrolase-like_dom_sf"/>
</dbReference>
<evidence type="ECO:0000256" key="13">
    <source>
        <dbReference type="ARBA" id="ARBA00047289"/>
    </source>
</evidence>
<dbReference type="InterPro" id="IPR000086">
    <property type="entry name" value="NUDIX_hydrolase_dom"/>
</dbReference>
<evidence type="ECO:0000256" key="30">
    <source>
        <dbReference type="ARBA" id="ARBA00049403"/>
    </source>
</evidence>
<evidence type="ECO:0000256" key="6">
    <source>
        <dbReference type="ARBA" id="ARBA00022842"/>
    </source>
</evidence>
<comment type="catalytic activity">
    <reaction evidence="15">
        <text>tetradecanoyl-CoA + H2O = tetradecanoyl-4'-phosphopantetheine + adenosine 3',5'-bisphosphate + 2 H(+)</text>
        <dbReference type="Rhea" id="RHEA:50028"/>
        <dbReference type="ChEBI" id="CHEBI:15377"/>
        <dbReference type="ChEBI" id="CHEBI:15378"/>
        <dbReference type="ChEBI" id="CHEBI:57385"/>
        <dbReference type="ChEBI" id="CHEBI:58343"/>
        <dbReference type="ChEBI" id="CHEBI:132017"/>
    </reaction>
    <physiologicalReaction direction="left-to-right" evidence="15">
        <dbReference type="Rhea" id="RHEA:50029"/>
    </physiologicalReaction>
</comment>
<comment type="function">
    <text evidence="12">Fatty acyl-coenzyme A (CoA) diphosphatase that hydrolyzes fatty acyl-CoA to yield acyl-4'-phosphopantetheine and adenosine 3',5'-bisphosphate. Mediates the hydrolysis of a wide range of CoA esters, including choloyl-CoA and branched-chain fatty-acyl-CoA esters and at low substrate concentrations medium and long-chain fatty-acyl-CoA esters are the primary substrates. Highest activity seen with medium-chain acyl-CoA esters and higher rates of activity seen with the unsaturated acyl-CoA esters compared with the saturated esters. Exhibits decapping activity towards dpCoA-capped RNAs in vitro.</text>
</comment>
<dbReference type="CDD" id="cd18870">
    <property type="entry name" value="NUDIX_AcylCoAdiphos_Nudt19"/>
    <property type="match status" value="1"/>
</dbReference>
<dbReference type="GO" id="GO:0005739">
    <property type="term" value="C:mitochondrion"/>
    <property type="evidence" value="ECO:0007669"/>
    <property type="project" value="TreeGrafter"/>
</dbReference>
<gene>
    <name evidence="33" type="primary">LOC109480596</name>
</gene>
<comment type="catalytic activity">
    <reaction evidence="10">
        <text>CoA + H2O = (R)-4'-phosphopantetheine + adenosine 3',5'-bisphosphate + 2 H(+)</text>
        <dbReference type="Rhea" id="RHEA:64988"/>
        <dbReference type="ChEBI" id="CHEBI:15377"/>
        <dbReference type="ChEBI" id="CHEBI:15378"/>
        <dbReference type="ChEBI" id="CHEBI:57287"/>
        <dbReference type="ChEBI" id="CHEBI:58343"/>
        <dbReference type="ChEBI" id="CHEBI:61723"/>
        <dbReference type="EC" id="3.6.1.77"/>
    </reaction>
    <physiologicalReaction direction="left-to-right" evidence="10">
        <dbReference type="Rhea" id="RHEA:64989"/>
    </physiologicalReaction>
</comment>
<comment type="catalytic activity">
    <reaction evidence="27">
        <text>an acyl-CoA + H2O = an acyl-4'-phosphopantetheine + adenosine 3',5'-bisphosphate + 2 H(+)</text>
        <dbReference type="Rhea" id="RHEA:50044"/>
        <dbReference type="ChEBI" id="CHEBI:15377"/>
        <dbReference type="ChEBI" id="CHEBI:15378"/>
        <dbReference type="ChEBI" id="CHEBI:58342"/>
        <dbReference type="ChEBI" id="CHEBI:58343"/>
        <dbReference type="ChEBI" id="CHEBI:132023"/>
    </reaction>
    <physiologicalReaction direction="left-to-right" evidence="27">
        <dbReference type="Rhea" id="RHEA:50045"/>
    </physiologicalReaction>
</comment>
<evidence type="ECO:0000313" key="32">
    <source>
        <dbReference type="Proteomes" id="UP000515135"/>
    </source>
</evidence>
<keyword evidence="7" id="KW-0464">Manganese</keyword>
<dbReference type="PANTHER" id="PTHR12318">
    <property type="entry name" value="TESTOSTERONE-REGULATED PROTEIN RP2"/>
    <property type="match status" value="1"/>
</dbReference>
<evidence type="ECO:0000256" key="16">
    <source>
        <dbReference type="ARBA" id="ARBA00047466"/>
    </source>
</evidence>
<protein>
    <recommendedName>
        <fullName evidence="8">Acyl-coenzyme A diphosphatase NUDT19</fullName>
        <ecNumber evidence="11">3.6.1.77</ecNumber>
    </recommendedName>
    <alternativeName>
        <fullName evidence="9">Nucleoside diphosphate-linked moiety X motif 19</fullName>
    </alternativeName>
</protein>